<dbReference type="PROSITE" id="PS50994">
    <property type="entry name" value="INTEGRASE"/>
    <property type="match status" value="1"/>
</dbReference>
<keyword evidence="6" id="KW-1185">Reference proteome</keyword>
<evidence type="ECO:0000256" key="3">
    <source>
        <dbReference type="SAM" id="MobiDB-lite"/>
    </source>
</evidence>
<accession>A0ABQ4Y282</accession>
<dbReference type="Pfam" id="PF25597">
    <property type="entry name" value="SH3_retrovirus"/>
    <property type="match status" value="1"/>
</dbReference>
<evidence type="ECO:0000313" key="5">
    <source>
        <dbReference type="EMBL" id="GJS71170.1"/>
    </source>
</evidence>
<sequence>MASASPICLMARATSTKSWLWHQRLSHLNFDTINDLAKNDLVTGLPKFKYHKEHICPSCEQGKSKRASHPPKPVPNSKQRSKDEAPEVIKTFLKRITVLLQSPVIIIRTDNGTEFKNQILKEYFDSVGISHQASSVRTPQQNGVVERRNRTLVEAARTMLIFSHAPLFLWAEAIATACYTQNQYWELGAKGDIGFFIGYSADSCAYRVYNQRTKKIMETMNVIFDELLAMAFEQSSLKPGLQSITSRQISLRLDLTYAPSTITTQKPTKEIWIYCLSYEDEFYRWSTVICSRTALVHKHLKFIKTPTATNKQQQHNTRHHNCILSSYKFSNPSQDVDELQTHQHVQHQPATIADNVPNAMFDENTFVNPFATPSTCDADSPSSQYVDPSNMHTNRTASDGDKEHVPITVSTVEPKNVKRSMTDPAWIESMQEELLQFKRLDVWVLVPLPDNIKPLTLKWLFKNKHDEENTVIRNKSRLVVRGYRQEEGIDFEESFAPVARMEAIRIIFRA</sequence>
<dbReference type="Pfam" id="PF13976">
    <property type="entry name" value="gag_pre-integrs"/>
    <property type="match status" value="1"/>
</dbReference>
<dbReference type="Pfam" id="PF07727">
    <property type="entry name" value="RVT_2"/>
    <property type="match status" value="1"/>
</dbReference>
<name>A0ABQ4Y282_9ASTR</name>
<dbReference type="SUPFAM" id="SSF53098">
    <property type="entry name" value="Ribonuclease H-like"/>
    <property type="match status" value="1"/>
</dbReference>
<protein>
    <submittedName>
        <fullName evidence="5">Ribonuclease H-like domain-containing protein</fullName>
    </submittedName>
</protein>
<dbReference type="InterPro" id="IPR057670">
    <property type="entry name" value="SH3_retrovirus"/>
</dbReference>
<dbReference type="PANTHER" id="PTHR42648:SF18">
    <property type="entry name" value="RETROTRANSPOSON, UNCLASSIFIED-LIKE PROTEIN"/>
    <property type="match status" value="1"/>
</dbReference>
<evidence type="ECO:0000313" key="6">
    <source>
        <dbReference type="Proteomes" id="UP001151760"/>
    </source>
</evidence>
<gene>
    <name evidence="5" type="ORF">Tco_0704011</name>
</gene>
<comment type="caution">
    <text evidence="5">The sequence shown here is derived from an EMBL/GenBank/DDBJ whole genome shotgun (WGS) entry which is preliminary data.</text>
</comment>
<dbReference type="EMBL" id="BQNB010009986">
    <property type="protein sequence ID" value="GJS71170.1"/>
    <property type="molecule type" value="Genomic_DNA"/>
</dbReference>
<keyword evidence="1" id="KW-0479">Metal-binding</keyword>
<evidence type="ECO:0000256" key="1">
    <source>
        <dbReference type="ARBA" id="ARBA00022723"/>
    </source>
</evidence>
<dbReference type="InterPro" id="IPR001584">
    <property type="entry name" value="Integrase_cat-core"/>
</dbReference>
<dbReference type="InterPro" id="IPR036397">
    <property type="entry name" value="RNaseH_sf"/>
</dbReference>
<dbReference type="InterPro" id="IPR012337">
    <property type="entry name" value="RNaseH-like_sf"/>
</dbReference>
<reference evidence="5" key="2">
    <citation type="submission" date="2022-01" db="EMBL/GenBank/DDBJ databases">
        <authorList>
            <person name="Yamashiro T."/>
            <person name="Shiraishi A."/>
            <person name="Satake H."/>
            <person name="Nakayama K."/>
        </authorList>
    </citation>
    <scope>NUCLEOTIDE SEQUENCE</scope>
</reference>
<dbReference type="InterPro" id="IPR013103">
    <property type="entry name" value="RVT_2"/>
</dbReference>
<feature type="compositionally biased region" description="Polar residues" evidence="3">
    <location>
        <begin position="377"/>
        <end position="397"/>
    </location>
</feature>
<feature type="region of interest" description="Disordered" evidence="3">
    <location>
        <begin position="377"/>
        <end position="402"/>
    </location>
</feature>
<dbReference type="Proteomes" id="UP001151760">
    <property type="component" value="Unassembled WGS sequence"/>
</dbReference>
<dbReference type="PANTHER" id="PTHR42648">
    <property type="entry name" value="TRANSPOSASE, PUTATIVE-RELATED"/>
    <property type="match status" value="1"/>
</dbReference>
<dbReference type="Gene3D" id="3.30.420.10">
    <property type="entry name" value="Ribonuclease H-like superfamily/Ribonuclease H"/>
    <property type="match status" value="1"/>
</dbReference>
<dbReference type="InterPro" id="IPR039537">
    <property type="entry name" value="Retrotran_Ty1/copia-like"/>
</dbReference>
<proteinExistence type="predicted"/>
<feature type="region of interest" description="Disordered" evidence="3">
    <location>
        <begin position="60"/>
        <end position="83"/>
    </location>
</feature>
<organism evidence="5 6">
    <name type="scientific">Tanacetum coccineum</name>
    <dbReference type="NCBI Taxonomy" id="301880"/>
    <lineage>
        <taxon>Eukaryota</taxon>
        <taxon>Viridiplantae</taxon>
        <taxon>Streptophyta</taxon>
        <taxon>Embryophyta</taxon>
        <taxon>Tracheophyta</taxon>
        <taxon>Spermatophyta</taxon>
        <taxon>Magnoliopsida</taxon>
        <taxon>eudicotyledons</taxon>
        <taxon>Gunneridae</taxon>
        <taxon>Pentapetalae</taxon>
        <taxon>asterids</taxon>
        <taxon>campanulids</taxon>
        <taxon>Asterales</taxon>
        <taxon>Asteraceae</taxon>
        <taxon>Asteroideae</taxon>
        <taxon>Anthemideae</taxon>
        <taxon>Anthemidinae</taxon>
        <taxon>Tanacetum</taxon>
    </lineage>
</organism>
<reference evidence="5" key="1">
    <citation type="journal article" date="2022" name="Int. J. Mol. Sci.">
        <title>Draft Genome of Tanacetum Coccineum: Genomic Comparison of Closely Related Tanacetum-Family Plants.</title>
        <authorList>
            <person name="Yamashiro T."/>
            <person name="Shiraishi A."/>
            <person name="Nakayama K."/>
            <person name="Satake H."/>
        </authorList>
    </citation>
    <scope>NUCLEOTIDE SEQUENCE</scope>
</reference>
<feature type="domain" description="Integrase catalytic" evidence="4">
    <location>
        <begin position="81"/>
        <end position="202"/>
    </location>
</feature>
<keyword evidence="2" id="KW-0378">Hydrolase</keyword>
<evidence type="ECO:0000256" key="2">
    <source>
        <dbReference type="ARBA" id="ARBA00022801"/>
    </source>
</evidence>
<evidence type="ECO:0000259" key="4">
    <source>
        <dbReference type="PROSITE" id="PS50994"/>
    </source>
</evidence>
<dbReference type="InterPro" id="IPR025724">
    <property type="entry name" value="GAG-pre-integrase_dom"/>
</dbReference>